<evidence type="ECO:0000313" key="1">
    <source>
        <dbReference type="EMBL" id="CAI0433727.1"/>
    </source>
</evidence>
<keyword evidence="2" id="KW-1185">Reference proteome</keyword>
<name>A0AAV0LII1_9ROSI</name>
<evidence type="ECO:0000313" key="2">
    <source>
        <dbReference type="Proteomes" id="UP001154282"/>
    </source>
</evidence>
<dbReference type="AlphaFoldDB" id="A0AAV0LII1"/>
<accession>A0AAV0LII1</accession>
<dbReference type="PANTHER" id="PTHR31286">
    <property type="entry name" value="GLYCINE-RICH CELL WALL STRUCTURAL PROTEIN 1.8-LIKE"/>
    <property type="match status" value="1"/>
</dbReference>
<evidence type="ECO:0008006" key="3">
    <source>
        <dbReference type="Google" id="ProtNLM"/>
    </source>
</evidence>
<dbReference type="InterPro" id="IPR040256">
    <property type="entry name" value="At4g02000-like"/>
</dbReference>
<reference evidence="1" key="1">
    <citation type="submission" date="2022-08" db="EMBL/GenBank/DDBJ databases">
        <authorList>
            <person name="Gutierrez-Valencia J."/>
        </authorList>
    </citation>
    <scope>NUCLEOTIDE SEQUENCE</scope>
</reference>
<proteinExistence type="predicted"/>
<dbReference type="Proteomes" id="UP001154282">
    <property type="component" value="Unassembled WGS sequence"/>
</dbReference>
<dbReference type="EMBL" id="CAMGYJ010000006">
    <property type="protein sequence ID" value="CAI0433727.1"/>
    <property type="molecule type" value="Genomic_DNA"/>
</dbReference>
<dbReference type="PANTHER" id="PTHR31286:SF99">
    <property type="entry name" value="DUF4283 DOMAIN-CONTAINING PROTEIN"/>
    <property type="match status" value="1"/>
</dbReference>
<sequence length="131" mass="15836">MTVWVQLPAFPLHFYHREVLFSVGNMIGRTIKLDYHTLHQQREKFDRIAVEVDLSKPLVTRIRLDGAWQYLEYENLSVLCFECGKIVHTKESCPTLNRRPLSSEWWNSENRRSRRRQARRRRRRSISSHGW</sequence>
<protein>
    <recommendedName>
        <fullName evidence="3">CCHC-type domain-containing protein</fullName>
    </recommendedName>
</protein>
<gene>
    <name evidence="1" type="ORF">LITE_LOCUS24005</name>
</gene>
<organism evidence="1 2">
    <name type="scientific">Linum tenue</name>
    <dbReference type="NCBI Taxonomy" id="586396"/>
    <lineage>
        <taxon>Eukaryota</taxon>
        <taxon>Viridiplantae</taxon>
        <taxon>Streptophyta</taxon>
        <taxon>Embryophyta</taxon>
        <taxon>Tracheophyta</taxon>
        <taxon>Spermatophyta</taxon>
        <taxon>Magnoliopsida</taxon>
        <taxon>eudicotyledons</taxon>
        <taxon>Gunneridae</taxon>
        <taxon>Pentapetalae</taxon>
        <taxon>rosids</taxon>
        <taxon>fabids</taxon>
        <taxon>Malpighiales</taxon>
        <taxon>Linaceae</taxon>
        <taxon>Linum</taxon>
    </lineage>
</organism>
<comment type="caution">
    <text evidence="1">The sequence shown here is derived from an EMBL/GenBank/DDBJ whole genome shotgun (WGS) entry which is preliminary data.</text>
</comment>